<protein>
    <submittedName>
        <fullName evidence="8">Cytosine/purine/uracil/thiamine/allantoin permease family protein</fullName>
    </submittedName>
</protein>
<proteinExistence type="inferred from homology"/>
<dbReference type="PANTHER" id="PTHR31806:SF1">
    <property type="entry name" value="PURINE-CYTOSINE PERMEASE FCY2-RELATED"/>
    <property type="match status" value="1"/>
</dbReference>
<feature type="transmembrane region" description="Helical" evidence="7">
    <location>
        <begin position="70"/>
        <end position="90"/>
    </location>
</feature>
<dbReference type="AlphaFoldDB" id="A0A142CLE7"/>
<keyword evidence="5 7" id="KW-1133">Transmembrane helix</keyword>
<evidence type="ECO:0000313" key="8">
    <source>
        <dbReference type="EMBL" id="AMQ11392.1"/>
    </source>
</evidence>
<sequence length="140" mass="15411">MDCYRVLASSVLIALAASQNFVAFFINLILALIAVLIPWTVINLLDFYYVSKQHYDVEAIFRADGGRYGLLNTQALLVYLAGIVVQVPFVENAFFAGPYPRLIPGVDISWIISLIVTSILYPLVKGRAKTGRAITLSSKA</sequence>
<dbReference type="InterPro" id="IPR001248">
    <property type="entry name" value="Pur-cyt_permease"/>
</dbReference>
<feature type="transmembrane region" description="Helical" evidence="7">
    <location>
        <begin position="28"/>
        <end position="49"/>
    </location>
</feature>
<dbReference type="RefSeq" id="WP_171265019.1">
    <property type="nucleotide sequence ID" value="NZ_KT754160.1"/>
</dbReference>
<evidence type="ECO:0000256" key="4">
    <source>
        <dbReference type="ARBA" id="ARBA00022692"/>
    </source>
</evidence>
<accession>A0A142CLE7</accession>
<feature type="transmembrane region" description="Helical" evidence="7">
    <location>
        <begin position="102"/>
        <end position="124"/>
    </location>
</feature>
<evidence type="ECO:0000256" key="5">
    <source>
        <dbReference type="ARBA" id="ARBA00022989"/>
    </source>
</evidence>
<dbReference type="GO" id="GO:0005886">
    <property type="term" value="C:plasma membrane"/>
    <property type="evidence" value="ECO:0007669"/>
    <property type="project" value="TreeGrafter"/>
</dbReference>
<dbReference type="Pfam" id="PF02133">
    <property type="entry name" value="Transp_cyt_pur"/>
    <property type="match status" value="1"/>
</dbReference>
<dbReference type="GO" id="GO:0022857">
    <property type="term" value="F:transmembrane transporter activity"/>
    <property type="evidence" value="ECO:0007669"/>
    <property type="project" value="InterPro"/>
</dbReference>
<evidence type="ECO:0000256" key="3">
    <source>
        <dbReference type="ARBA" id="ARBA00022448"/>
    </source>
</evidence>
<evidence type="ECO:0000256" key="1">
    <source>
        <dbReference type="ARBA" id="ARBA00004141"/>
    </source>
</evidence>
<dbReference type="PANTHER" id="PTHR31806">
    <property type="entry name" value="PURINE-CYTOSINE PERMEASE FCY2-RELATED"/>
    <property type="match status" value="1"/>
</dbReference>
<geneLocation type="plasmid" evidence="8">
    <name>p80-547</name>
</geneLocation>
<comment type="subcellular location">
    <subcellularLocation>
        <location evidence="1">Membrane</location>
        <topology evidence="1">Multi-pass membrane protein</topology>
    </subcellularLocation>
</comment>
<comment type="similarity">
    <text evidence="2">Belongs to the purine-cytosine permease (2.A.39) family.</text>
</comment>
<evidence type="ECO:0000256" key="6">
    <source>
        <dbReference type="ARBA" id="ARBA00023136"/>
    </source>
</evidence>
<keyword evidence="3" id="KW-0813">Transport</keyword>
<organism evidence="8">
    <name type="scientific">Shigella dysenteriae</name>
    <dbReference type="NCBI Taxonomy" id="622"/>
    <lineage>
        <taxon>Bacteria</taxon>
        <taxon>Pseudomonadati</taxon>
        <taxon>Pseudomonadota</taxon>
        <taxon>Gammaproteobacteria</taxon>
        <taxon>Enterobacterales</taxon>
        <taxon>Enterobacteriaceae</taxon>
        <taxon>Shigella</taxon>
    </lineage>
</organism>
<dbReference type="EMBL" id="KT754160">
    <property type="protein sequence ID" value="AMQ11392.1"/>
    <property type="molecule type" value="Genomic_DNA"/>
</dbReference>
<name>A0A142CLE7_SHIDY</name>
<keyword evidence="8" id="KW-0614">Plasmid</keyword>
<keyword evidence="4 7" id="KW-0812">Transmembrane</keyword>
<evidence type="ECO:0000256" key="2">
    <source>
        <dbReference type="ARBA" id="ARBA00008974"/>
    </source>
</evidence>
<reference evidence="8" key="1">
    <citation type="journal article" date="2016" name="Nat. Microbiol.">
        <title>Global phylogeography and evolutionary history of Shigella dysenteriae type 1.</title>
        <authorList>
            <person name="Njamkepo E."/>
            <person name="Fawal N."/>
            <person name="Tran-Dien A."/>
            <person name="Hawkey J."/>
            <person name="Strockbine N."/>
            <person name="Jenkins C."/>
            <person name="Talukder K.A."/>
            <person name="Bercion R."/>
            <person name="Kuleshov K."/>
            <person name="Kolinska R."/>
            <person name="Russell J.E."/>
            <person name="Kaftyreva L."/>
            <person name="Accou-Demartin M."/>
            <person name="Karas A."/>
            <person name="Vandenberg O."/>
            <person name="Mather A.E."/>
            <person name="Mason C.J."/>
            <person name="Page A.J."/>
            <person name="Ramamurthy T."/>
            <person name="Bizet C."/>
            <person name="Gamian A."/>
            <person name="Carle I."/>
            <person name="Sow A.G."/>
            <person name="Bouchier C."/>
            <person name="Wester A.L."/>
            <person name="Lejay-Collin M."/>
            <person name="Fonkoua M.C."/>
            <person name="Hello S.L."/>
            <person name="Blaser M.J."/>
            <person name="Jernberg C."/>
            <person name="Ruckly C."/>
            <person name="Merens A."/>
            <person name="Page A.L."/>
            <person name="Aslett M."/>
            <person name="Roggentin P."/>
            <person name="Fruth A."/>
            <person name="Denamur E."/>
            <person name="Venkatesan M."/>
            <person name="Bercovier H."/>
            <person name="Bodhidatta L."/>
            <person name="Chiou C.S."/>
            <person name="Clermont D."/>
            <person name="Colonna B."/>
            <person name="Egorova S."/>
            <person name="Pazhani G.P."/>
            <person name="Ezernitchi A.V."/>
            <person name="Guigon G."/>
            <person name="Harris S.R."/>
            <person name="Izumiya H."/>
            <person name="Korzeniowska-Kowal A."/>
            <person name="Lutynska A."/>
            <person name="Gouali M."/>
            <person name="Grimont F."/>
            <person name="Langendorf C."/>
            <person name="Marejkova M."/>
            <person name="Peterson L.A."/>
            <person name="Perez-Perez G."/>
            <person name="Ngandjio A."/>
            <person name="Podkolzin A."/>
            <person name="Souche E."/>
            <person name="Makarova M."/>
            <person name="Shipulin G.A."/>
            <person name="Ye C."/>
            <person name="Zemlickova H."/>
            <person name="Herpay M."/>
            <person name="Grimont P.A."/>
            <person name="Parkhill J."/>
            <person name="Sansonetti P."/>
            <person name="Holt K.E."/>
            <person name="Brisse S."/>
            <person name="Thomson N.R."/>
            <person name="Weill F.X."/>
        </authorList>
    </citation>
    <scope>NUCLEOTIDE SEQUENCE</scope>
    <source>
        <strain evidence="8">80-547</strain>
        <plasmid evidence="8">p80-547</plasmid>
    </source>
</reference>
<dbReference type="Gene3D" id="1.10.4160.10">
    <property type="entry name" value="Hydantoin permease"/>
    <property type="match status" value="1"/>
</dbReference>
<keyword evidence="6 7" id="KW-0472">Membrane</keyword>
<evidence type="ECO:0000256" key="7">
    <source>
        <dbReference type="SAM" id="Phobius"/>
    </source>
</evidence>
<dbReference type="InterPro" id="IPR026030">
    <property type="entry name" value="Pur-cyt_permease_Fcy2/21/22"/>
</dbReference>